<name>A0A2N9L4C4_9BACT</name>
<reference evidence="2" key="1">
    <citation type="submission" date="2018-02" db="EMBL/GenBank/DDBJ databases">
        <authorList>
            <person name="Hausmann B."/>
        </authorList>
    </citation>
    <scope>NUCLEOTIDE SEQUENCE [LARGE SCALE GENOMIC DNA]</scope>
    <source>
        <strain evidence="2">Peat soil MAG SbA5</strain>
    </source>
</reference>
<sequence>MSAGLYALQLRQELTLRNRAYARGHAHVESYGSDPVIVYAPDGDHHGNFFDPAYAAITRDPDWMCRFDKVHAQAARSLPKPQLDPHRRWRELDSSMSSDALLMNIFCTPGAAESAAVRNMLGVEDVVPPLFGWKARVPLANGRFDRTEVDMRFGSLLVEAKLTEVGFQARIAAIVEAYRDFEEVFDRDQLPRVEIPTSRWLRASEFPENESQEFESVLADPELFSPVDTSFRPSGEEGYASYQLIRSVLAAHASNSSFCVIHDERRPDLRAEWFQIMSAVKSAEMRTRLKVLTWQELAAILPAHLQDFLDLKYGIVAPGKTPSPIEGVTDIADL</sequence>
<accession>A0A2N9L4C4</accession>
<proteinExistence type="predicted"/>
<evidence type="ECO:0000313" key="1">
    <source>
        <dbReference type="EMBL" id="SPE18081.1"/>
    </source>
</evidence>
<dbReference type="EMBL" id="OKRB01000035">
    <property type="protein sequence ID" value="SPE18081.1"/>
    <property type="molecule type" value="Genomic_DNA"/>
</dbReference>
<dbReference type="AlphaFoldDB" id="A0A2N9L4C4"/>
<organism evidence="1 2">
    <name type="scientific">Candidatus Sulfuritelmatomonas gaucii</name>
    <dbReference type="NCBI Taxonomy" id="2043161"/>
    <lineage>
        <taxon>Bacteria</taxon>
        <taxon>Pseudomonadati</taxon>
        <taxon>Acidobacteriota</taxon>
        <taxon>Terriglobia</taxon>
        <taxon>Terriglobales</taxon>
        <taxon>Acidobacteriaceae</taxon>
        <taxon>Candidatus Sulfuritelmatomonas</taxon>
    </lineage>
</organism>
<evidence type="ECO:0000313" key="2">
    <source>
        <dbReference type="Proteomes" id="UP000239735"/>
    </source>
</evidence>
<gene>
    <name evidence="1" type="ORF">SBA5_130020</name>
</gene>
<dbReference type="OrthoDB" id="116667at2"/>
<dbReference type="InterPro" id="IPR054333">
    <property type="entry name" value="REase-ARP-assoc"/>
</dbReference>
<protein>
    <submittedName>
        <fullName evidence="1">Uncharacterized protein</fullName>
    </submittedName>
</protein>
<dbReference type="Proteomes" id="UP000239735">
    <property type="component" value="Unassembled WGS sequence"/>
</dbReference>
<dbReference type="Pfam" id="PF22558">
    <property type="entry name" value="REase-ARP"/>
    <property type="match status" value="1"/>
</dbReference>